<dbReference type="PANTHER" id="PTHR47032:SF1">
    <property type="entry name" value="UDP-D-XYLOSE:L-FUCOSE ALPHA-1,3-D-XYLOSYLTRANSFERASE-RELATED"/>
    <property type="match status" value="1"/>
</dbReference>
<dbReference type="AlphaFoldDB" id="A0AAD9JI62"/>
<dbReference type="GO" id="GO:0005794">
    <property type="term" value="C:Golgi apparatus"/>
    <property type="evidence" value="ECO:0007669"/>
    <property type="project" value="TreeGrafter"/>
</dbReference>
<dbReference type="Proteomes" id="UP001208570">
    <property type="component" value="Unassembled WGS sequence"/>
</dbReference>
<dbReference type="GO" id="GO:0016757">
    <property type="term" value="F:glycosyltransferase activity"/>
    <property type="evidence" value="ECO:0007669"/>
    <property type="project" value="TreeGrafter"/>
</dbReference>
<protein>
    <recommendedName>
        <fullName evidence="2">Nucleotide-diphospho-sugar transferase domain-containing protein</fullName>
    </recommendedName>
</protein>
<keyword evidence="1" id="KW-0472">Membrane</keyword>
<comment type="caution">
    <text evidence="3">The sequence shown here is derived from an EMBL/GenBank/DDBJ whole genome shotgun (WGS) entry which is preliminary data.</text>
</comment>
<accession>A0AAD9JI62</accession>
<evidence type="ECO:0000259" key="2">
    <source>
        <dbReference type="Pfam" id="PF03407"/>
    </source>
</evidence>
<reference evidence="3" key="1">
    <citation type="journal article" date="2023" name="Mol. Biol. Evol.">
        <title>Third-Generation Sequencing Reveals the Adaptive Role of the Epigenome in Three Deep-Sea Polychaetes.</title>
        <authorList>
            <person name="Perez M."/>
            <person name="Aroh O."/>
            <person name="Sun Y."/>
            <person name="Lan Y."/>
            <person name="Juniper S.K."/>
            <person name="Young C.R."/>
            <person name="Angers B."/>
            <person name="Qian P.Y."/>
        </authorList>
    </citation>
    <scope>NUCLEOTIDE SEQUENCE</scope>
    <source>
        <strain evidence="3">P08H-3</strain>
    </source>
</reference>
<evidence type="ECO:0000313" key="4">
    <source>
        <dbReference type="Proteomes" id="UP001208570"/>
    </source>
</evidence>
<dbReference type="Pfam" id="PF03407">
    <property type="entry name" value="Nucleotid_trans"/>
    <property type="match status" value="1"/>
</dbReference>
<dbReference type="InterPro" id="IPR005069">
    <property type="entry name" value="Nucl-diP-sugar_transferase"/>
</dbReference>
<feature type="transmembrane region" description="Helical" evidence="1">
    <location>
        <begin position="24"/>
        <end position="43"/>
    </location>
</feature>
<dbReference type="PANTHER" id="PTHR47032">
    <property type="entry name" value="UDP-D-XYLOSE:L-FUCOSE ALPHA-1,3-D-XYLOSYLTRANSFERASE-RELATED"/>
    <property type="match status" value="1"/>
</dbReference>
<sequence>MTCSGLLNGVRLKLNRVLFRRSKLIPTLVGCLLLMVVVVVVVMRDGNVDGTYYDEDETFLETDWPSSRMELERSVYDRPLNETDTNDEYTKKIGNHADTVLSRKMKSSKQNEEKANATRGRNQLVAEPERRNHTRADIRNSRASPRWRSYKEALEACAENGTRRLIILSLVDEGFIEMALNFYDVSLKPYRLDMLLFIGLTYRTCRTLERQGLPCYMYREMESGRQASLFHSTVFLQKMNIRTDMVLEALLLGYTVLHTDLDLTYFADPLEHIPCRGVCDLAALIDQDDYNAGFIFLRPTNNSIWIYRRMGELAAASPLLDDQDQLTQAIEELENNCINFVVIRLDRGQFQNGLQYFELADRTFDGDDEIAPCTRCVVVHNNWIVSVEAKIYRFKELHQWFYDGPQSYYTAVDRKYLLYSNPLRLEDPDEMERLERSALISALAICQLLNRTLVLPKFHCYDKDGRGKRCALNSKFNVASFDAEFSGHYREHSFLDHPLVPERFKSRSGPVFLILTNVTETYMARVIRKGAIVVMRPKRPGGATPSEILHWYIMIDSPVLRFHSLYGAFSVFDRPSVRYEFQNKVNNGLKASTYRQLD</sequence>
<organism evidence="3 4">
    <name type="scientific">Paralvinella palmiformis</name>
    <dbReference type="NCBI Taxonomy" id="53620"/>
    <lineage>
        <taxon>Eukaryota</taxon>
        <taxon>Metazoa</taxon>
        <taxon>Spiralia</taxon>
        <taxon>Lophotrochozoa</taxon>
        <taxon>Annelida</taxon>
        <taxon>Polychaeta</taxon>
        <taxon>Sedentaria</taxon>
        <taxon>Canalipalpata</taxon>
        <taxon>Terebellida</taxon>
        <taxon>Terebelliformia</taxon>
        <taxon>Alvinellidae</taxon>
        <taxon>Paralvinella</taxon>
    </lineage>
</organism>
<proteinExistence type="predicted"/>
<feature type="domain" description="Nucleotide-diphospho-sugar transferase" evidence="2">
    <location>
        <begin position="194"/>
        <end position="394"/>
    </location>
</feature>
<evidence type="ECO:0000313" key="3">
    <source>
        <dbReference type="EMBL" id="KAK2153432.1"/>
    </source>
</evidence>
<dbReference type="InterPro" id="IPR052636">
    <property type="entry name" value="UDP-D-xylose:L-fucose_XylT"/>
</dbReference>
<evidence type="ECO:0000256" key="1">
    <source>
        <dbReference type="SAM" id="Phobius"/>
    </source>
</evidence>
<name>A0AAD9JI62_9ANNE</name>
<keyword evidence="1" id="KW-0812">Transmembrane</keyword>
<gene>
    <name evidence="3" type="ORF">LSH36_297g02016</name>
</gene>
<keyword evidence="1" id="KW-1133">Transmembrane helix</keyword>
<keyword evidence="4" id="KW-1185">Reference proteome</keyword>
<dbReference type="EMBL" id="JAODUP010000297">
    <property type="protein sequence ID" value="KAK2153432.1"/>
    <property type="molecule type" value="Genomic_DNA"/>
</dbReference>